<dbReference type="InterPro" id="IPR000237">
    <property type="entry name" value="GRIP_dom"/>
</dbReference>
<dbReference type="PROSITE" id="PS50913">
    <property type="entry name" value="GRIP"/>
    <property type="match status" value="1"/>
</dbReference>
<feature type="compositionally biased region" description="Basic residues" evidence="2">
    <location>
        <begin position="375"/>
        <end position="384"/>
    </location>
</feature>
<accession>A0A4T0WXD4</accession>
<feature type="coiled-coil region" evidence="1">
    <location>
        <begin position="420"/>
        <end position="499"/>
    </location>
</feature>
<feature type="coiled-coil region" evidence="1">
    <location>
        <begin position="163"/>
        <end position="350"/>
    </location>
</feature>
<dbReference type="SMART" id="SM00755">
    <property type="entry name" value="Grip"/>
    <property type="match status" value="1"/>
</dbReference>
<proteinExistence type="predicted"/>
<evidence type="ECO:0000313" key="5">
    <source>
        <dbReference type="Proteomes" id="UP000307173"/>
    </source>
</evidence>
<evidence type="ECO:0000313" key="4">
    <source>
        <dbReference type="EMBL" id="TID15438.1"/>
    </source>
</evidence>
<feature type="compositionally biased region" description="Low complexity" evidence="2">
    <location>
        <begin position="932"/>
        <end position="942"/>
    </location>
</feature>
<dbReference type="EMBL" id="SELW01000653">
    <property type="protein sequence ID" value="TID15438.1"/>
    <property type="molecule type" value="Genomic_DNA"/>
</dbReference>
<dbReference type="Proteomes" id="UP000307173">
    <property type="component" value="Unassembled WGS sequence"/>
</dbReference>
<gene>
    <name evidence="4" type="ORF">CANINC_004403</name>
</gene>
<reference evidence="4 5" key="1">
    <citation type="journal article" date="2019" name="Front. Genet.">
        <title>Whole-Genome Sequencing of the Opportunistic Yeast Pathogen Candida inconspicua Uncovers Its Hybrid Origin.</title>
        <authorList>
            <person name="Mixao V."/>
            <person name="Hansen A.P."/>
            <person name="Saus E."/>
            <person name="Boekhout T."/>
            <person name="Lass-Florl C."/>
            <person name="Gabaldon T."/>
        </authorList>
    </citation>
    <scope>NUCLEOTIDE SEQUENCE [LARGE SCALE GENOMIC DNA]</scope>
    <source>
        <strain evidence="4 5">CBS 180</strain>
    </source>
</reference>
<keyword evidence="1" id="KW-0175">Coiled coil</keyword>
<organism evidence="4 5">
    <name type="scientific">Pichia inconspicua</name>
    <dbReference type="NCBI Taxonomy" id="52247"/>
    <lineage>
        <taxon>Eukaryota</taxon>
        <taxon>Fungi</taxon>
        <taxon>Dikarya</taxon>
        <taxon>Ascomycota</taxon>
        <taxon>Saccharomycotina</taxon>
        <taxon>Pichiomycetes</taxon>
        <taxon>Pichiales</taxon>
        <taxon>Pichiaceae</taxon>
        <taxon>Pichia</taxon>
    </lineage>
</organism>
<feature type="domain" description="GRIP" evidence="3">
    <location>
        <begin position="962"/>
        <end position="1010"/>
    </location>
</feature>
<keyword evidence="5" id="KW-1185">Reference proteome</keyword>
<protein>
    <recommendedName>
        <fullName evidence="3">GRIP domain-containing protein</fullName>
    </recommendedName>
</protein>
<dbReference type="AlphaFoldDB" id="A0A4T0WXD4"/>
<feature type="coiled-coil region" evidence="1">
    <location>
        <begin position="539"/>
        <end position="751"/>
    </location>
</feature>
<feature type="coiled-coil region" evidence="1">
    <location>
        <begin position="777"/>
        <end position="897"/>
    </location>
</feature>
<dbReference type="STRING" id="52247.A0A4T0WXD4"/>
<comment type="caution">
    <text evidence="4">The sequence shown here is derived from an EMBL/GenBank/DDBJ whole genome shotgun (WGS) entry which is preliminary data.</text>
</comment>
<dbReference type="Pfam" id="PF01465">
    <property type="entry name" value="GRIP"/>
    <property type="match status" value="1"/>
</dbReference>
<feature type="region of interest" description="Disordered" evidence="2">
    <location>
        <begin position="364"/>
        <end position="393"/>
    </location>
</feature>
<name>A0A4T0WXD4_9ASCO</name>
<evidence type="ECO:0000256" key="2">
    <source>
        <dbReference type="SAM" id="MobiDB-lite"/>
    </source>
</evidence>
<dbReference type="OrthoDB" id="1926336at2759"/>
<evidence type="ECO:0000259" key="3">
    <source>
        <dbReference type="PROSITE" id="PS50913"/>
    </source>
</evidence>
<sequence>MFSKISQLGKTFAEEINRINDEVNNTPTGQNQIADPRVAKRIIATNTPDVDELEKPENLQKEDTLVTDVIAADTTTNEDKSDSGIKQPTTIELASERVVPGTTIKYSSLPPEICSKLNKFIKYEKKYPQLYDAYKIEKKKTALINAFENMLKEKTPCSSIGELNAVRDYLDNLENKNGLLNEELMKLTKDKNDKDDQIKELQLNLSDLQKSLQRKDLELEKLKKDEEKTGSQLEEAKKSTDAVLMVNKQLKDENQKLRIEINDLRENSTTTVNEDALKKEIELLQTKLNALAVENSRLSETLHVEEGKQKEDQQIMDKTHTENLELKDKIRELEKSLESTKQLSDSFKKKLESLATLKVDAEEAIKPSSESNPKTKSKKKKGKKSVQPISNTKDCSYVRENKQSASMLSEAEMIELNHRLKETESKLDDEIVRSSSLEKQLKLKVNEIEELKEMLRGVGDSLVESEKSNKETKDLVKELEETKQNLDACKSELEMLRIQNSNSLKDYEHTKTSLSKKLGDSAKKIDELQTLIDQGRTEINRLNSCNQDQKAKVEDLEKLLSRMKEAEARFEKDINKLSAENEKLKSENANFKLTFKEETEVKAEIDNLKVQLTRKERTLDEAESKIKFLQEEKNKINDTLIELKVQNKEYMLHEKNYKETIEKLTSSNEKLKGQINENTLRINKLSLENTKLVKELDEITDQYNQVKHVKSTSNEQVESMKKRVDELVMRNKEYENRIDLIQEELIQSRNMLQERTREMATLRKLMLENDESKDAERIELKNKISKLTETNERLENDSLLNMKRKQKEIDELRRKLEDSSHELEILKEDKKALSSELTALESRVSPIKTTNDSEDSEYNGKIVDSLRESLNRTEVKLKEVEEMNHKLRSANKEASDKLIYLNKKYKLLSQQYRKNSISSSSRNNSAVGLSRNMSISSSNSESGETLLHPDIQNSEIQTEEEKEEVKEKSIYIKNVLLGYLEHKEQRQLLLPVVKALLFMSDDESKKMSELVV</sequence>
<evidence type="ECO:0000256" key="1">
    <source>
        <dbReference type="SAM" id="Coils"/>
    </source>
</evidence>
<dbReference type="Gene3D" id="1.10.287.1490">
    <property type="match status" value="1"/>
</dbReference>
<feature type="region of interest" description="Disordered" evidence="2">
    <location>
        <begin position="932"/>
        <end position="963"/>
    </location>
</feature>